<sequence>MPPTAPHISLNAPMSPEDLESSICQSDTTSTRRAESLKLSDYSPEEIEVINSARRWVVMDMITTNGWKKNSMRKQKLAMHSYAREVVDEYYHNSVARADFPLRLNTTSSITTLMIHGLTNSRSKLIENTEKESLPYYFDDLEPEDKSLSAKDRQKYMAAHRNAIYNSDDQHTYFLHNHKGGRLFIFSHPALQEVHIKQWYTNESSPLFDETSRPILTTTTIPMLSMSAIWVMGAIDRYVEGRLSKSGDVLQFTGKLYADKQNAIQRAMEIAFETDVHREVMKEYFQYLHNRGMKTLNDKLGLTLPTLIYIPTSLEELTLPPEPENLTTPHDTAPDLYSQHYQHNQQTNSFTPWPSTVSYSQSPVPSRSALALYSEVQPFYDQSALQMHMSESFARESYMNLSAKSTCDSLAEEDDQDTFWTASGPYHNAM</sequence>
<evidence type="ECO:0000256" key="1">
    <source>
        <dbReference type="SAM" id="MobiDB-lite"/>
    </source>
</evidence>
<organism evidence="3 4">
    <name type="scientific">Suillus discolor</name>
    <dbReference type="NCBI Taxonomy" id="1912936"/>
    <lineage>
        <taxon>Eukaryota</taxon>
        <taxon>Fungi</taxon>
        <taxon>Dikarya</taxon>
        <taxon>Basidiomycota</taxon>
        <taxon>Agaricomycotina</taxon>
        <taxon>Agaricomycetes</taxon>
        <taxon>Agaricomycetidae</taxon>
        <taxon>Boletales</taxon>
        <taxon>Suillineae</taxon>
        <taxon>Suillaceae</taxon>
        <taxon>Suillus</taxon>
    </lineage>
</organism>
<proteinExistence type="predicted"/>
<name>A0A9P7F8U7_9AGAM</name>
<dbReference type="EMBL" id="JABBWM010000025">
    <property type="protein sequence ID" value="KAG2108891.1"/>
    <property type="molecule type" value="Genomic_DNA"/>
</dbReference>
<dbReference type="InterPro" id="IPR045341">
    <property type="entry name" value="DUF6532"/>
</dbReference>
<reference evidence="3" key="1">
    <citation type="journal article" date="2020" name="New Phytol.">
        <title>Comparative genomics reveals dynamic genome evolution in host specialist ectomycorrhizal fungi.</title>
        <authorList>
            <person name="Lofgren L.A."/>
            <person name="Nguyen N.H."/>
            <person name="Vilgalys R."/>
            <person name="Ruytinx J."/>
            <person name="Liao H.L."/>
            <person name="Branco S."/>
            <person name="Kuo A."/>
            <person name="LaButti K."/>
            <person name="Lipzen A."/>
            <person name="Andreopoulos W."/>
            <person name="Pangilinan J."/>
            <person name="Riley R."/>
            <person name="Hundley H."/>
            <person name="Na H."/>
            <person name="Barry K."/>
            <person name="Grigoriev I.V."/>
            <person name="Stajich J.E."/>
            <person name="Kennedy P.G."/>
        </authorList>
    </citation>
    <scope>NUCLEOTIDE SEQUENCE</scope>
    <source>
        <strain evidence="3">FC423</strain>
    </source>
</reference>
<feature type="domain" description="DUF6532" evidence="2">
    <location>
        <begin position="60"/>
        <end position="267"/>
    </location>
</feature>
<dbReference type="AlphaFoldDB" id="A0A9P7F8U7"/>
<keyword evidence="4" id="KW-1185">Reference proteome</keyword>
<evidence type="ECO:0000313" key="3">
    <source>
        <dbReference type="EMBL" id="KAG2108891.1"/>
    </source>
</evidence>
<dbReference type="Proteomes" id="UP000823399">
    <property type="component" value="Unassembled WGS sequence"/>
</dbReference>
<dbReference type="OrthoDB" id="2649219at2759"/>
<evidence type="ECO:0000259" key="2">
    <source>
        <dbReference type="Pfam" id="PF20149"/>
    </source>
</evidence>
<dbReference type="GeneID" id="64703692"/>
<dbReference type="Pfam" id="PF20149">
    <property type="entry name" value="DUF6532"/>
    <property type="match status" value="1"/>
</dbReference>
<dbReference type="RefSeq" id="XP_041293134.1">
    <property type="nucleotide sequence ID" value="XM_041441433.1"/>
</dbReference>
<gene>
    <name evidence="3" type="ORF">F5147DRAFT_773224</name>
</gene>
<feature type="region of interest" description="Disordered" evidence="1">
    <location>
        <begin position="1"/>
        <end position="30"/>
    </location>
</feature>
<accession>A0A9P7F8U7</accession>
<evidence type="ECO:0000313" key="4">
    <source>
        <dbReference type="Proteomes" id="UP000823399"/>
    </source>
</evidence>
<comment type="caution">
    <text evidence="3">The sequence shown here is derived from an EMBL/GenBank/DDBJ whole genome shotgun (WGS) entry which is preliminary data.</text>
</comment>
<protein>
    <recommendedName>
        <fullName evidence="2">DUF6532 domain-containing protein</fullName>
    </recommendedName>
</protein>